<comment type="caution">
    <text evidence="6">The sequence shown here is derived from an EMBL/GenBank/DDBJ whole genome shotgun (WGS) entry which is preliminary data.</text>
</comment>
<dbReference type="RefSeq" id="WP_203569908.1">
    <property type="nucleotide sequence ID" value="NZ_WOFE01000001.1"/>
</dbReference>
<keyword evidence="1" id="KW-0813">Transport</keyword>
<dbReference type="InterPro" id="IPR027417">
    <property type="entry name" value="P-loop_NTPase"/>
</dbReference>
<keyword evidence="2" id="KW-1003">Cell membrane</keyword>
<accession>A0ABS2C8Z8</accession>
<evidence type="ECO:0000313" key="7">
    <source>
        <dbReference type="Proteomes" id="UP001195660"/>
    </source>
</evidence>
<dbReference type="SUPFAM" id="SSF52540">
    <property type="entry name" value="P-loop containing nucleoside triphosphate hydrolases"/>
    <property type="match status" value="2"/>
</dbReference>
<evidence type="ECO:0000256" key="2">
    <source>
        <dbReference type="ARBA" id="ARBA00022475"/>
    </source>
</evidence>
<keyword evidence="7" id="KW-1185">Reference proteome</keyword>
<feature type="domain" description="ABC transporter" evidence="5">
    <location>
        <begin position="12"/>
        <end position="256"/>
    </location>
</feature>
<proteinExistence type="predicted"/>
<evidence type="ECO:0000313" key="6">
    <source>
        <dbReference type="EMBL" id="MBM5570620.1"/>
    </source>
</evidence>
<organism evidence="6 7">
    <name type="scientific">Deefgea chitinilytica</name>
    <dbReference type="NCBI Taxonomy" id="570276"/>
    <lineage>
        <taxon>Bacteria</taxon>
        <taxon>Pseudomonadati</taxon>
        <taxon>Pseudomonadota</taxon>
        <taxon>Betaproteobacteria</taxon>
        <taxon>Neisseriales</taxon>
        <taxon>Chitinibacteraceae</taxon>
        <taxon>Deefgea</taxon>
    </lineage>
</organism>
<dbReference type="PANTHER" id="PTHR43776">
    <property type="entry name" value="TRANSPORT ATP-BINDING PROTEIN"/>
    <property type="match status" value="1"/>
</dbReference>
<dbReference type="NCBIfam" id="NF008453">
    <property type="entry name" value="PRK11308.1"/>
    <property type="match status" value="2"/>
</dbReference>
<feature type="domain" description="ABC transporter" evidence="5">
    <location>
        <begin position="275"/>
        <end position="531"/>
    </location>
</feature>
<dbReference type="InterPro" id="IPR003593">
    <property type="entry name" value="AAA+_ATPase"/>
</dbReference>
<evidence type="ECO:0000259" key="5">
    <source>
        <dbReference type="PROSITE" id="PS50893"/>
    </source>
</evidence>
<dbReference type="Proteomes" id="UP001195660">
    <property type="component" value="Unassembled WGS sequence"/>
</dbReference>
<dbReference type="InterPro" id="IPR017871">
    <property type="entry name" value="ABC_transporter-like_CS"/>
</dbReference>
<dbReference type="Pfam" id="PF08352">
    <property type="entry name" value="oligo_HPY"/>
    <property type="match status" value="1"/>
</dbReference>
<evidence type="ECO:0000256" key="4">
    <source>
        <dbReference type="ARBA" id="ARBA00022840"/>
    </source>
</evidence>
<dbReference type="PROSITE" id="PS00211">
    <property type="entry name" value="ABC_TRANSPORTER_1"/>
    <property type="match status" value="2"/>
</dbReference>
<keyword evidence="2" id="KW-0472">Membrane</keyword>
<gene>
    <name evidence="6" type="ORF">GM173_03395</name>
</gene>
<reference evidence="6 7" key="1">
    <citation type="submission" date="2019-11" db="EMBL/GenBank/DDBJ databases">
        <title>Novel Deefgea species.</title>
        <authorList>
            <person name="Han J.-H."/>
        </authorList>
    </citation>
    <scope>NUCLEOTIDE SEQUENCE [LARGE SCALE GENOMIC DNA]</scope>
    <source>
        <strain evidence="6 7">LMG 24817</strain>
    </source>
</reference>
<dbReference type="InterPro" id="IPR013563">
    <property type="entry name" value="Oligopep_ABC_C"/>
</dbReference>
<dbReference type="CDD" id="cd03257">
    <property type="entry name" value="ABC_NikE_OppD_transporters"/>
    <property type="match status" value="2"/>
</dbReference>
<dbReference type="InterPro" id="IPR003439">
    <property type="entry name" value="ABC_transporter-like_ATP-bd"/>
</dbReference>
<dbReference type="GO" id="GO:0005524">
    <property type="term" value="F:ATP binding"/>
    <property type="evidence" value="ECO:0007669"/>
    <property type="project" value="UniProtKB-KW"/>
</dbReference>
<evidence type="ECO:0000256" key="1">
    <source>
        <dbReference type="ARBA" id="ARBA00022448"/>
    </source>
</evidence>
<dbReference type="EMBL" id="WOFE01000001">
    <property type="protein sequence ID" value="MBM5570620.1"/>
    <property type="molecule type" value="Genomic_DNA"/>
</dbReference>
<protein>
    <submittedName>
        <fullName evidence="6">Dipeptide ABC transporter ATP-binding protein</fullName>
    </submittedName>
</protein>
<dbReference type="InterPro" id="IPR050319">
    <property type="entry name" value="ABC_transp_ATP-bind"/>
</dbReference>
<dbReference type="SMART" id="SM00382">
    <property type="entry name" value="AAA"/>
    <property type="match status" value="2"/>
</dbReference>
<keyword evidence="3" id="KW-0547">Nucleotide-binding</keyword>
<dbReference type="PROSITE" id="PS50893">
    <property type="entry name" value="ABC_TRANSPORTER_2"/>
    <property type="match status" value="2"/>
</dbReference>
<dbReference type="Gene3D" id="3.40.50.300">
    <property type="entry name" value="P-loop containing nucleotide triphosphate hydrolases"/>
    <property type="match status" value="2"/>
</dbReference>
<dbReference type="Pfam" id="PF00005">
    <property type="entry name" value="ABC_tran"/>
    <property type="match status" value="2"/>
</dbReference>
<sequence>MSQVSNLPLLAMQQVSIQFAGHSQAVVRDVSLSLLAGEKLALVGESGSGKSVLARSILQLDTGVQLGGEIVFRGQNLLSLPTHELRKVRGRKIAMIFQEPMTALNPLQTVGQQIVEVLVLQLGYTTKAAHSKACELLLSTGIADASEKMAAFPHQLSGGQRQRVMIAMALAGEPDILIADEPTTALDVTVQAQILQLLAQLQAKLGMGLLFITHDLNLVRRFADRVAVMQSGQIVEVATTESLFSSPQHAYTQSLLAARPHRMAEPIHPSAPLALQVKQLSHAYPIKKNWFCSCLKTALEPLDFSLRVGETMAVVGESGSGKTTLALAMLRLLAAGRSEGTVLLANQAAVLSAFDQLKGAALRQARRSIQIVFQDPFAALSPRQTIFEIVGEGLQVHHAGISPSERRERVIEVLQEVGLAADILERYPHEFSGGQRQRIAIARALIMQPQVMVLDEPTSALDATVQQQILQLLAQLQQKFGITYILISHDLAVVRALAHQVLVLRHGKLVEMGDVDTIFIAAQHAYTQQLLLACA</sequence>
<dbReference type="NCBIfam" id="NF007739">
    <property type="entry name" value="PRK10419.1"/>
    <property type="match status" value="2"/>
</dbReference>
<evidence type="ECO:0000256" key="3">
    <source>
        <dbReference type="ARBA" id="ARBA00022741"/>
    </source>
</evidence>
<keyword evidence="4 6" id="KW-0067">ATP-binding</keyword>
<name>A0ABS2C8Z8_9NEIS</name>